<evidence type="ECO:0000313" key="2">
    <source>
        <dbReference type="EMBL" id="MBP2063574.1"/>
    </source>
</evidence>
<gene>
    <name evidence="2" type="ORF">J2Z30_004595</name>
    <name evidence="1" type="ORF">SIRAN9812</name>
</gene>
<evidence type="ECO:0000313" key="1">
    <source>
        <dbReference type="EMBL" id="CDR17842.1"/>
    </source>
</evidence>
<proteinExistence type="predicted"/>
<dbReference type="EMBL" id="LK022848">
    <property type="protein sequence ID" value="CDR17842.1"/>
    <property type="molecule type" value="Genomic_DNA"/>
</dbReference>
<reference evidence="1" key="1">
    <citation type="submission" date="2014-05" db="EMBL/GenBank/DDBJ databases">
        <authorList>
            <person name="Horn Fabian"/>
        </authorList>
    </citation>
    <scope>NUCLEOTIDE SEQUENCE</scope>
</reference>
<reference evidence="2 3" key="2">
    <citation type="submission" date="2021-03" db="EMBL/GenBank/DDBJ databases">
        <title>Genomic Encyclopedia of Type Strains, Phase IV (KMG-IV): sequencing the most valuable type-strain genomes for metagenomic binning, comparative biology and taxonomic classification.</title>
        <authorList>
            <person name="Goeker M."/>
        </authorList>
    </citation>
    <scope>NUCLEOTIDE SEQUENCE [LARGE SCALE GENOMIC DNA]</scope>
    <source>
        <strain evidence="2 3">DSM 41954</strain>
    </source>
</reference>
<dbReference type="HOGENOM" id="CLU_2738337_0_0_11"/>
<name>A0A061AD71_9ACTN</name>
<dbReference type="EMBL" id="JAGGLR010000012">
    <property type="protein sequence ID" value="MBP2063574.1"/>
    <property type="molecule type" value="Genomic_DNA"/>
</dbReference>
<dbReference type="AlphaFoldDB" id="A0A061AD71"/>
<dbReference type="Proteomes" id="UP000756710">
    <property type="component" value="Unassembled WGS sequence"/>
</dbReference>
<protein>
    <submittedName>
        <fullName evidence="1">Uncharacterized protein</fullName>
    </submittedName>
</protein>
<keyword evidence="3" id="KW-1185">Reference proteome</keyword>
<sequence length="71" mass="7819">MWCQADLTLSYAFTFGVADSGKGVLKKDRELSLVAAGSRGEGGFWMFRNPSVQGSRWSVPDRSSRRFQGAT</sequence>
<accession>A0A061AD71</accession>
<evidence type="ECO:0000313" key="3">
    <source>
        <dbReference type="Proteomes" id="UP000756710"/>
    </source>
</evidence>
<organism evidence="1">
    <name type="scientific">Streptomyces iranensis</name>
    <dbReference type="NCBI Taxonomy" id="576784"/>
    <lineage>
        <taxon>Bacteria</taxon>
        <taxon>Bacillati</taxon>
        <taxon>Actinomycetota</taxon>
        <taxon>Actinomycetes</taxon>
        <taxon>Kitasatosporales</taxon>
        <taxon>Streptomycetaceae</taxon>
        <taxon>Streptomyces</taxon>
        <taxon>Streptomyces violaceusniger group</taxon>
    </lineage>
</organism>